<evidence type="ECO:0000259" key="3">
    <source>
        <dbReference type="PROSITE" id="PS51186"/>
    </source>
</evidence>
<evidence type="ECO:0000313" key="4">
    <source>
        <dbReference type="EMBL" id="MCJ2187859.1"/>
    </source>
</evidence>
<evidence type="ECO:0000256" key="2">
    <source>
        <dbReference type="ARBA" id="ARBA00023315"/>
    </source>
</evidence>
<dbReference type="Proteomes" id="UP001202281">
    <property type="component" value="Unassembled WGS sequence"/>
</dbReference>
<dbReference type="InterPro" id="IPR013653">
    <property type="entry name" value="GCN5-like_dom"/>
</dbReference>
<dbReference type="PROSITE" id="PS51186">
    <property type="entry name" value="GNAT"/>
    <property type="match status" value="1"/>
</dbReference>
<evidence type="ECO:0000313" key="5">
    <source>
        <dbReference type="Proteomes" id="UP001202281"/>
    </source>
</evidence>
<dbReference type="SUPFAM" id="SSF55729">
    <property type="entry name" value="Acyl-CoA N-acyltransferases (Nat)"/>
    <property type="match status" value="1"/>
</dbReference>
<name>A0ABT0BT60_9SPHN</name>
<dbReference type="InterPro" id="IPR016181">
    <property type="entry name" value="Acyl_CoA_acyltransferase"/>
</dbReference>
<dbReference type="EMBL" id="JALHLG010000020">
    <property type="protein sequence ID" value="MCJ2187859.1"/>
    <property type="molecule type" value="Genomic_DNA"/>
</dbReference>
<accession>A0ABT0BT60</accession>
<protein>
    <submittedName>
        <fullName evidence="4">GNAT family N-acetyltransferase</fullName>
        <ecNumber evidence="4">2.3.1.-</ecNumber>
    </submittedName>
</protein>
<dbReference type="CDD" id="cd04301">
    <property type="entry name" value="NAT_SF"/>
    <property type="match status" value="1"/>
</dbReference>
<keyword evidence="2 4" id="KW-0012">Acyltransferase</keyword>
<dbReference type="EC" id="2.3.1.-" evidence="4"/>
<keyword evidence="1 4" id="KW-0808">Transferase</keyword>
<dbReference type="InterPro" id="IPR050832">
    <property type="entry name" value="Bact_Acetyltransf"/>
</dbReference>
<proteinExistence type="predicted"/>
<gene>
    <name evidence="4" type="ORF">MTR66_13665</name>
</gene>
<reference evidence="4 5" key="1">
    <citation type="submission" date="2022-04" db="EMBL/GenBank/DDBJ databases">
        <title>Identification of a novel bacterium isolated from mangrove sediments.</title>
        <authorList>
            <person name="Pan X."/>
        </authorList>
    </citation>
    <scope>NUCLEOTIDE SEQUENCE [LARGE SCALE GENOMIC DNA]</scope>
    <source>
        <strain evidence="4 5">B2638</strain>
    </source>
</reference>
<dbReference type="RefSeq" id="WP_243921967.1">
    <property type="nucleotide sequence ID" value="NZ_JALHLG010000020.1"/>
</dbReference>
<comment type="caution">
    <text evidence="4">The sequence shown here is derived from an EMBL/GenBank/DDBJ whole genome shotgun (WGS) entry which is preliminary data.</text>
</comment>
<organism evidence="4 5">
    <name type="scientific">Novosphingobium beihaiensis</name>
    <dbReference type="NCBI Taxonomy" id="2930389"/>
    <lineage>
        <taxon>Bacteria</taxon>
        <taxon>Pseudomonadati</taxon>
        <taxon>Pseudomonadota</taxon>
        <taxon>Alphaproteobacteria</taxon>
        <taxon>Sphingomonadales</taxon>
        <taxon>Sphingomonadaceae</taxon>
        <taxon>Novosphingobium</taxon>
    </lineage>
</organism>
<sequence length="233" mass="24929">MSDHPLDNAIWHALTGEQARFALGTGKARRFHTDIGPLAGMADRSAESLADLAALIRAYGTLALLQPGDPLPARAGDMGILVEKQAECVQMAYTGGALPPATPDPDIAVLGPEHYPEMMDLALLTEPGPFAARTADLGRFWGIFDGGRLAAMAGQRTRPSGHTEVSAVCTHPQARGRGLARRLMRVVLRQILEEGRVPFLHAYADNEAAIGLYQRLGFTERARVLVTVCSAAP</sequence>
<keyword evidence="5" id="KW-1185">Reference proteome</keyword>
<dbReference type="Pfam" id="PF08445">
    <property type="entry name" value="FR47"/>
    <property type="match status" value="1"/>
</dbReference>
<dbReference type="InterPro" id="IPR000182">
    <property type="entry name" value="GNAT_dom"/>
</dbReference>
<dbReference type="Gene3D" id="3.40.630.30">
    <property type="match status" value="1"/>
</dbReference>
<dbReference type="PANTHER" id="PTHR43877">
    <property type="entry name" value="AMINOALKYLPHOSPHONATE N-ACETYLTRANSFERASE-RELATED-RELATED"/>
    <property type="match status" value="1"/>
</dbReference>
<feature type="domain" description="N-acetyltransferase" evidence="3">
    <location>
        <begin position="105"/>
        <end position="233"/>
    </location>
</feature>
<evidence type="ECO:0000256" key="1">
    <source>
        <dbReference type="ARBA" id="ARBA00022679"/>
    </source>
</evidence>
<dbReference type="GO" id="GO:0016746">
    <property type="term" value="F:acyltransferase activity"/>
    <property type="evidence" value="ECO:0007669"/>
    <property type="project" value="UniProtKB-KW"/>
</dbReference>